<keyword evidence="3 8" id="KW-0805">Transcription regulation</keyword>
<dbReference type="NCBIfam" id="NF001261">
    <property type="entry name" value="PRK00226.1-2"/>
    <property type="match status" value="1"/>
</dbReference>
<dbReference type="NCBIfam" id="NF001263">
    <property type="entry name" value="PRK00226.1-4"/>
    <property type="match status" value="1"/>
</dbReference>
<sequence>MVERVYPMTADGKVKLEEELETLKLEKRPEVIERIKIARSFGDLSENSEYESAKDEQSVLESRIKQIQEMLKYAQVVDATQAEADEVAIGKKVVFTEVGEDDPEEYIIVGSSESDPLSGKISNDSPIAKALIGKKTGDVVSIATPGGEFDVEILEVTLAD</sequence>
<dbReference type="HAMAP" id="MF_00105">
    <property type="entry name" value="GreA_GreB"/>
    <property type="match status" value="1"/>
</dbReference>
<dbReference type="PANTHER" id="PTHR30437">
    <property type="entry name" value="TRANSCRIPTION ELONGATION FACTOR GREA"/>
    <property type="match status" value="1"/>
</dbReference>
<dbReference type="RefSeq" id="WP_339969959.1">
    <property type="nucleotide sequence ID" value="NZ_JAWMWG010000001.1"/>
</dbReference>
<dbReference type="SUPFAM" id="SSF46557">
    <property type="entry name" value="GreA transcript cleavage protein, N-terminal domain"/>
    <property type="match status" value="1"/>
</dbReference>
<evidence type="ECO:0000313" key="13">
    <source>
        <dbReference type="Proteomes" id="UP001377804"/>
    </source>
</evidence>
<evidence type="ECO:0000313" key="12">
    <source>
        <dbReference type="EMBL" id="MEJ6348615.1"/>
    </source>
</evidence>
<evidence type="ECO:0000256" key="7">
    <source>
        <dbReference type="ARBA" id="ARBA00030776"/>
    </source>
</evidence>
<dbReference type="InterPro" id="IPR001437">
    <property type="entry name" value="Tscrpt_elong_fac_GreA/B_C"/>
</dbReference>
<evidence type="ECO:0000259" key="10">
    <source>
        <dbReference type="Pfam" id="PF01272"/>
    </source>
</evidence>
<keyword evidence="4 8" id="KW-0238">DNA-binding</keyword>
<keyword evidence="13" id="KW-1185">Reference proteome</keyword>
<proteinExistence type="inferred from homology"/>
<dbReference type="InterPro" id="IPR006359">
    <property type="entry name" value="Tscrpt_elong_fac_GreA"/>
</dbReference>
<evidence type="ECO:0000256" key="4">
    <source>
        <dbReference type="ARBA" id="ARBA00023125"/>
    </source>
</evidence>
<dbReference type="GO" id="GO:0003746">
    <property type="term" value="F:translation elongation factor activity"/>
    <property type="evidence" value="ECO:0007669"/>
    <property type="project" value="UniProtKB-KW"/>
</dbReference>
<dbReference type="Gene3D" id="1.10.287.180">
    <property type="entry name" value="Transcription elongation factor, GreA/GreB, N-terminal domain"/>
    <property type="match status" value="1"/>
</dbReference>
<dbReference type="InterPro" id="IPR036805">
    <property type="entry name" value="Tscrpt_elong_fac_GreA/B_N_sf"/>
</dbReference>
<keyword evidence="12" id="KW-0648">Protein biosynthesis</keyword>
<evidence type="ECO:0000256" key="1">
    <source>
        <dbReference type="ARBA" id="ARBA00008213"/>
    </source>
</evidence>
<protein>
    <recommendedName>
        <fullName evidence="2 8">Transcription elongation factor GreA</fullName>
    </recommendedName>
    <alternativeName>
        <fullName evidence="7 8">Transcript cleavage factor GreA</fullName>
    </alternativeName>
</protein>
<organism evidence="12 13">
    <name type="scientific">Holzapfeliella saturejae</name>
    <dbReference type="NCBI Taxonomy" id="3082953"/>
    <lineage>
        <taxon>Bacteria</taxon>
        <taxon>Bacillati</taxon>
        <taxon>Bacillota</taxon>
        <taxon>Bacilli</taxon>
        <taxon>Lactobacillales</taxon>
        <taxon>Lactobacillaceae</taxon>
        <taxon>Holzapfeliella</taxon>
    </lineage>
</organism>
<evidence type="ECO:0000256" key="5">
    <source>
        <dbReference type="ARBA" id="ARBA00023163"/>
    </source>
</evidence>
<dbReference type="EMBL" id="JAWMWG010000001">
    <property type="protein sequence ID" value="MEJ6348615.1"/>
    <property type="molecule type" value="Genomic_DNA"/>
</dbReference>
<evidence type="ECO:0000256" key="8">
    <source>
        <dbReference type="HAMAP-Rule" id="MF_00105"/>
    </source>
</evidence>
<dbReference type="NCBIfam" id="TIGR01462">
    <property type="entry name" value="greA"/>
    <property type="match status" value="1"/>
</dbReference>
<dbReference type="PANTHER" id="PTHR30437:SF4">
    <property type="entry name" value="TRANSCRIPTION ELONGATION FACTOR GREA"/>
    <property type="match status" value="1"/>
</dbReference>
<dbReference type="SUPFAM" id="SSF54534">
    <property type="entry name" value="FKBP-like"/>
    <property type="match status" value="1"/>
</dbReference>
<dbReference type="InterPro" id="IPR022691">
    <property type="entry name" value="Tscrpt_elong_fac_GreA/B_N"/>
</dbReference>
<dbReference type="InterPro" id="IPR036953">
    <property type="entry name" value="GreA/GreB_C_sf"/>
</dbReference>
<dbReference type="InterPro" id="IPR018151">
    <property type="entry name" value="TF_GreA/GreB_CS"/>
</dbReference>
<keyword evidence="12" id="KW-0251">Elongation factor</keyword>
<accession>A0ABU8SHW1</accession>
<dbReference type="InterPro" id="IPR023459">
    <property type="entry name" value="Tscrpt_elong_fac_GreA/B_fam"/>
</dbReference>
<dbReference type="Pfam" id="PF01272">
    <property type="entry name" value="GreA_GreB"/>
    <property type="match status" value="1"/>
</dbReference>
<comment type="similarity">
    <text evidence="1 8 9">Belongs to the GreA/GreB family.</text>
</comment>
<dbReference type="Pfam" id="PF03449">
    <property type="entry name" value="GreA_GreB_N"/>
    <property type="match status" value="1"/>
</dbReference>
<dbReference type="PIRSF" id="PIRSF006092">
    <property type="entry name" value="GreA_GreB"/>
    <property type="match status" value="1"/>
</dbReference>
<keyword evidence="5 8" id="KW-0804">Transcription</keyword>
<evidence type="ECO:0000256" key="3">
    <source>
        <dbReference type="ARBA" id="ARBA00023015"/>
    </source>
</evidence>
<feature type="domain" description="Transcription elongation factor GreA/GreB N-terminal" evidence="11">
    <location>
        <begin position="7"/>
        <end position="76"/>
    </location>
</feature>
<dbReference type="Proteomes" id="UP001377804">
    <property type="component" value="Unassembled WGS sequence"/>
</dbReference>
<dbReference type="Gene3D" id="3.10.50.30">
    <property type="entry name" value="Transcription elongation factor, GreA/GreB, C-terminal domain"/>
    <property type="match status" value="1"/>
</dbReference>
<comment type="function">
    <text evidence="6 8 9">Necessary for efficient RNA polymerase transcription elongation past template-encoded arresting sites. The arresting sites in DNA have the property of trapping a certain fraction of elongating RNA polymerases that pass through, resulting in locked ternary complexes. Cleavage of the nascent transcript by cleavage factors such as GreA or GreB allows the resumption of elongation from the new 3'terminus. GreA releases sequences of 2 to 3 nucleotides.</text>
</comment>
<reference evidence="12 13" key="1">
    <citation type="submission" date="2023-10" db="EMBL/GenBank/DDBJ databases">
        <title>Holzapfeliella saturejae sp. nov. isolated from Satureja montana flowers.</title>
        <authorList>
            <person name="Alcantara C."/>
            <person name="Zuniga M."/>
            <person name="Landete J.M."/>
            <person name="Monedero V."/>
        </authorList>
    </citation>
    <scope>NUCLEOTIDE SEQUENCE [LARGE SCALE GENOMIC DNA]</scope>
    <source>
        <strain evidence="12 13">He02</strain>
    </source>
</reference>
<evidence type="ECO:0000256" key="2">
    <source>
        <dbReference type="ARBA" id="ARBA00013729"/>
    </source>
</evidence>
<feature type="domain" description="Transcription elongation factor GreA/GreB C-terminal" evidence="10">
    <location>
        <begin position="84"/>
        <end position="157"/>
    </location>
</feature>
<dbReference type="InterPro" id="IPR028624">
    <property type="entry name" value="Tscrpt_elong_fac_GreA/B"/>
</dbReference>
<dbReference type="PROSITE" id="PS00829">
    <property type="entry name" value="GREAB_1"/>
    <property type="match status" value="1"/>
</dbReference>
<dbReference type="PROSITE" id="PS00830">
    <property type="entry name" value="GREAB_2"/>
    <property type="match status" value="1"/>
</dbReference>
<gene>
    <name evidence="8 12" type="primary">greA</name>
    <name evidence="12" type="ORF">R4Y45_05160</name>
</gene>
<evidence type="ECO:0000259" key="11">
    <source>
        <dbReference type="Pfam" id="PF03449"/>
    </source>
</evidence>
<evidence type="ECO:0000256" key="9">
    <source>
        <dbReference type="RuleBase" id="RU000556"/>
    </source>
</evidence>
<evidence type="ECO:0000256" key="6">
    <source>
        <dbReference type="ARBA" id="ARBA00024916"/>
    </source>
</evidence>
<name>A0ABU8SHW1_9LACO</name>
<comment type="caution">
    <text evidence="12">The sequence shown here is derived from an EMBL/GenBank/DDBJ whole genome shotgun (WGS) entry which is preliminary data.</text>
</comment>